<comment type="subcellular location">
    <subcellularLocation>
        <location evidence="1">Cell membrane</location>
        <topology evidence="1">Multi-pass membrane protein</topology>
    </subcellularLocation>
</comment>
<feature type="transmembrane region" description="Helical" evidence="5">
    <location>
        <begin position="380"/>
        <end position="402"/>
    </location>
</feature>
<keyword evidence="4 5" id="KW-0472">Membrane</keyword>
<evidence type="ECO:0000256" key="1">
    <source>
        <dbReference type="ARBA" id="ARBA00004651"/>
    </source>
</evidence>
<dbReference type="Gene3D" id="1.20.1250.20">
    <property type="entry name" value="MFS general substrate transporter like domains"/>
    <property type="match status" value="2"/>
</dbReference>
<feature type="transmembrane region" description="Helical" evidence="5">
    <location>
        <begin position="227"/>
        <end position="249"/>
    </location>
</feature>
<dbReference type="EMBL" id="LXQE01000155">
    <property type="protein sequence ID" value="RCJ34633.1"/>
    <property type="molecule type" value="Genomic_DNA"/>
</dbReference>
<feature type="domain" description="Major facilitator superfamily (MFS) profile" evidence="6">
    <location>
        <begin position="1"/>
        <end position="406"/>
    </location>
</feature>
<dbReference type="InterPro" id="IPR011701">
    <property type="entry name" value="MFS"/>
</dbReference>
<dbReference type="PANTHER" id="PTHR23539:SF1">
    <property type="entry name" value="MAJOR FACILITATOR SUPERFAMILY (MFS) PROFILE DOMAIN-CONTAINING PROTEIN"/>
    <property type="match status" value="1"/>
</dbReference>
<sequence length="422" mass="45303">MQQQRRPSKKSLRSLDYLNVFLADVRDGVGPYLSIYLKASANWNPVQIGMAMSVSTIATVIAQTPAGALVDRLNQKRMLIVLAAVFVSIGCIAMGLFPTLPVVIGSQIMIGIAAAIFPPAITAITLGLVGHERLDRRVGRNETFNHTGNLLAATLAGLAGYFIARKAIFFLVAAMAVGSIISVRMIREREIDHELARGDGEESDEEDQEKHQHRYEGILELLSDRKILFFTIAVVLFHFANAAMLPLVGQELAQGKGTSDTVYMSACIIVAQLVMIPVSNLAGRFAHTARKPIFLLGFAVLPIRGVLYTLSDNPYFLVSVQILDGIGAGIFGVLSVLIVADLTKGTGRFNVTQGILNTAIGIGAGLSNVLAGFVVKSAGYNVGFLILAAIAVVALAVFWFCVPETKTGVNRKASRQKHLAKS</sequence>
<evidence type="ECO:0000313" key="8">
    <source>
        <dbReference type="Proteomes" id="UP000252085"/>
    </source>
</evidence>
<dbReference type="AlphaFoldDB" id="A0A367RG12"/>
<dbReference type="InterPro" id="IPR036259">
    <property type="entry name" value="MFS_trans_sf"/>
</dbReference>
<evidence type="ECO:0000256" key="3">
    <source>
        <dbReference type="ARBA" id="ARBA00022989"/>
    </source>
</evidence>
<dbReference type="SUPFAM" id="SSF103473">
    <property type="entry name" value="MFS general substrate transporter"/>
    <property type="match status" value="1"/>
</dbReference>
<feature type="transmembrane region" description="Helical" evidence="5">
    <location>
        <begin position="354"/>
        <end position="374"/>
    </location>
</feature>
<evidence type="ECO:0000256" key="2">
    <source>
        <dbReference type="ARBA" id="ARBA00022692"/>
    </source>
</evidence>
<dbReference type="PANTHER" id="PTHR23539">
    <property type="entry name" value="MFS TRANSPORTER"/>
    <property type="match status" value="1"/>
</dbReference>
<dbReference type="PROSITE" id="PS50850">
    <property type="entry name" value="MFS"/>
    <property type="match status" value="1"/>
</dbReference>
<feature type="transmembrane region" description="Helical" evidence="5">
    <location>
        <begin position="316"/>
        <end position="342"/>
    </location>
</feature>
<evidence type="ECO:0000256" key="5">
    <source>
        <dbReference type="SAM" id="Phobius"/>
    </source>
</evidence>
<feature type="transmembrane region" description="Helical" evidence="5">
    <location>
        <begin position="261"/>
        <end position="281"/>
    </location>
</feature>
<name>A0A367RG12_NOSPU</name>
<feature type="transmembrane region" description="Helical" evidence="5">
    <location>
        <begin position="143"/>
        <end position="162"/>
    </location>
</feature>
<comment type="caution">
    <text evidence="7">The sequence shown here is derived from an EMBL/GenBank/DDBJ whole genome shotgun (WGS) entry which is preliminary data.</text>
</comment>
<organism evidence="7 8">
    <name type="scientific">Nostoc punctiforme NIES-2108</name>
    <dbReference type="NCBI Taxonomy" id="1356359"/>
    <lineage>
        <taxon>Bacteria</taxon>
        <taxon>Bacillati</taxon>
        <taxon>Cyanobacteriota</taxon>
        <taxon>Cyanophyceae</taxon>
        <taxon>Nostocales</taxon>
        <taxon>Nostocaceae</taxon>
        <taxon>Nostoc</taxon>
    </lineage>
</organism>
<dbReference type="Proteomes" id="UP000252085">
    <property type="component" value="Unassembled WGS sequence"/>
</dbReference>
<dbReference type="Pfam" id="PF07690">
    <property type="entry name" value="MFS_1"/>
    <property type="match status" value="1"/>
</dbReference>
<dbReference type="GO" id="GO:0022857">
    <property type="term" value="F:transmembrane transporter activity"/>
    <property type="evidence" value="ECO:0007669"/>
    <property type="project" value="InterPro"/>
</dbReference>
<feature type="transmembrane region" description="Helical" evidence="5">
    <location>
        <begin position="109"/>
        <end position="131"/>
    </location>
</feature>
<accession>A0A367RG12</accession>
<feature type="transmembrane region" description="Helical" evidence="5">
    <location>
        <begin position="168"/>
        <end position="186"/>
    </location>
</feature>
<dbReference type="InterPro" id="IPR020846">
    <property type="entry name" value="MFS_dom"/>
</dbReference>
<feature type="transmembrane region" description="Helical" evidence="5">
    <location>
        <begin position="293"/>
        <end position="310"/>
    </location>
</feature>
<keyword evidence="3 5" id="KW-1133">Transmembrane helix</keyword>
<proteinExistence type="predicted"/>
<keyword evidence="2 5" id="KW-0812">Transmembrane</keyword>
<protein>
    <submittedName>
        <fullName evidence="7">MFS transporter</fullName>
    </submittedName>
</protein>
<reference evidence="7 8" key="1">
    <citation type="submission" date="2016-04" db="EMBL/GenBank/DDBJ databases">
        <authorList>
            <person name="Evans L.H."/>
            <person name="Alamgir A."/>
            <person name="Owens N."/>
            <person name="Weber N.D."/>
            <person name="Virtaneva K."/>
            <person name="Barbian K."/>
            <person name="Babar A."/>
            <person name="Rosenke K."/>
        </authorList>
    </citation>
    <scope>NUCLEOTIDE SEQUENCE [LARGE SCALE GENOMIC DNA]</scope>
    <source>
        <strain evidence="7">NIES-2108</strain>
    </source>
</reference>
<evidence type="ECO:0000313" key="7">
    <source>
        <dbReference type="EMBL" id="RCJ34633.1"/>
    </source>
</evidence>
<evidence type="ECO:0000256" key="4">
    <source>
        <dbReference type="ARBA" id="ARBA00023136"/>
    </source>
</evidence>
<evidence type="ECO:0000259" key="6">
    <source>
        <dbReference type="PROSITE" id="PS50850"/>
    </source>
</evidence>
<dbReference type="GO" id="GO:0005886">
    <property type="term" value="C:plasma membrane"/>
    <property type="evidence" value="ECO:0007669"/>
    <property type="project" value="UniProtKB-SubCell"/>
</dbReference>
<gene>
    <name evidence="7" type="ORF">A6769_22155</name>
</gene>
<feature type="transmembrane region" description="Helical" evidence="5">
    <location>
        <begin position="79"/>
        <end position="97"/>
    </location>
</feature>